<protein>
    <recommendedName>
        <fullName evidence="1">Putative restriction endonuclease domain-containing protein</fullName>
    </recommendedName>
</protein>
<evidence type="ECO:0000313" key="3">
    <source>
        <dbReference type="Proteomes" id="UP000004358"/>
    </source>
</evidence>
<comment type="caution">
    <text evidence="2">The sequence shown here is derived from an EMBL/GenBank/DDBJ whole genome shotgun (WGS) entry which is preliminary data.</text>
</comment>
<proteinExistence type="predicted"/>
<evidence type="ECO:0000313" key="2">
    <source>
        <dbReference type="EMBL" id="EAQ80722.1"/>
    </source>
</evidence>
<dbReference type="InterPro" id="IPR012296">
    <property type="entry name" value="Nuclease_put_TT1808"/>
</dbReference>
<dbReference type="RefSeq" id="WP_002650279.1">
    <property type="nucleotide sequence ID" value="NZ_CH672376.1"/>
</dbReference>
<name>A3ZRF3_9BACT</name>
<dbReference type="SUPFAM" id="SSF52980">
    <property type="entry name" value="Restriction endonuclease-like"/>
    <property type="match status" value="1"/>
</dbReference>
<dbReference type="AlphaFoldDB" id="A3ZRF3"/>
<dbReference type="PANTHER" id="PTHR35400">
    <property type="entry name" value="SLR1083 PROTEIN"/>
    <property type="match status" value="1"/>
</dbReference>
<dbReference type="OrthoDB" id="9789502at2"/>
<dbReference type="CDD" id="cd06260">
    <property type="entry name" value="DUF820-like"/>
    <property type="match status" value="1"/>
</dbReference>
<dbReference type="Pfam" id="PF05685">
    <property type="entry name" value="Uma2"/>
    <property type="match status" value="1"/>
</dbReference>
<dbReference type="InterPro" id="IPR008538">
    <property type="entry name" value="Uma2"/>
</dbReference>
<dbReference type="HOGENOM" id="CLU_076312_2_0_0"/>
<accession>A3ZRF3</accession>
<dbReference type="EMBL" id="AANZ01000007">
    <property type="protein sequence ID" value="EAQ80722.1"/>
    <property type="molecule type" value="Genomic_DNA"/>
</dbReference>
<dbReference type="eggNOG" id="COG4636">
    <property type="taxonomic scope" value="Bacteria"/>
</dbReference>
<dbReference type="Gene3D" id="3.90.1570.10">
    <property type="entry name" value="tt1808, chain A"/>
    <property type="match status" value="1"/>
</dbReference>
<reference evidence="2 3" key="1">
    <citation type="submission" date="2006-02" db="EMBL/GenBank/DDBJ databases">
        <authorList>
            <person name="Amann R."/>
            <person name="Ferriera S."/>
            <person name="Johnson J."/>
            <person name="Kravitz S."/>
            <person name="Halpern A."/>
            <person name="Remington K."/>
            <person name="Beeson K."/>
            <person name="Tran B."/>
            <person name="Rogers Y.-H."/>
            <person name="Friedman R."/>
            <person name="Venter J.C."/>
        </authorList>
    </citation>
    <scope>NUCLEOTIDE SEQUENCE [LARGE SCALE GENOMIC DNA]</scope>
    <source>
        <strain evidence="2 3">DSM 3645</strain>
    </source>
</reference>
<dbReference type="PANTHER" id="PTHR35400:SF1">
    <property type="entry name" value="SLR1083 PROTEIN"/>
    <property type="match status" value="1"/>
</dbReference>
<feature type="domain" description="Putative restriction endonuclease" evidence="1">
    <location>
        <begin position="22"/>
        <end position="161"/>
    </location>
</feature>
<sequence length="195" mass="22191">MASQLELNTSVAPPLPLRRFSVEQYHQLGEIGVLTPEDRVELLEGWIVEKMNQRPIHGFVVRLLNEFFLRELPEGCLCQCQLPITSERSEPEPDIAIVLGVHADFRNRHPNGADCRLVIEVADTSLERDRAKADIYRTAGVQEYWIVNISDQCLERYAYTDKGSAFQSTLIPSDSHVSLNVRDKELTLDLNRVFG</sequence>
<evidence type="ECO:0000259" key="1">
    <source>
        <dbReference type="Pfam" id="PF05685"/>
    </source>
</evidence>
<gene>
    <name evidence="2" type="ORF">DSM3645_11916</name>
</gene>
<dbReference type="InterPro" id="IPR011335">
    <property type="entry name" value="Restrct_endonuc-II-like"/>
</dbReference>
<dbReference type="Proteomes" id="UP000004358">
    <property type="component" value="Unassembled WGS sequence"/>
</dbReference>
<organism evidence="2 3">
    <name type="scientific">Blastopirellula marina DSM 3645</name>
    <dbReference type="NCBI Taxonomy" id="314230"/>
    <lineage>
        <taxon>Bacteria</taxon>
        <taxon>Pseudomonadati</taxon>
        <taxon>Planctomycetota</taxon>
        <taxon>Planctomycetia</taxon>
        <taxon>Pirellulales</taxon>
        <taxon>Pirellulaceae</taxon>
        <taxon>Blastopirellula</taxon>
    </lineage>
</organism>